<evidence type="ECO:0000256" key="1">
    <source>
        <dbReference type="ARBA" id="ARBA00004141"/>
    </source>
</evidence>
<evidence type="ECO:0000256" key="5">
    <source>
        <dbReference type="SAM" id="MobiDB-lite"/>
    </source>
</evidence>
<keyword evidence="8" id="KW-1185">Reference proteome</keyword>
<keyword evidence="3" id="KW-1133">Transmembrane helix</keyword>
<dbReference type="EMBL" id="LGRX02015513">
    <property type="protein sequence ID" value="KAK3263364.1"/>
    <property type="molecule type" value="Genomic_DNA"/>
</dbReference>
<reference evidence="7 8" key="1">
    <citation type="journal article" date="2015" name="Genome Biol. Evol.">
        <title>Comparative Genomics of a Bacterivorous Green Alga Reveals Evolutionary Causalities and Consequences of Phago-Mixotrophic Mode of Nutrition.</title>
        <authorList>
            <person name="Burns J.A."/>
            <person name="Paasch A."/>
            <person name="Narechania A."/>
            <person name="Kim E."/>
        </authorList>
    </citation>
    <scope>NUCLEOTIDE SEQUENCE [LARGE SCALE GENOMIC DNA]</scope>
    <source>
        <strain evidence="7 8">PLY_AMNH</strain>
    </source>
</reference>
<dbReference type="InterPro" id="IPR005821">
    <property type="entry name" value="Ion_trans_dom"/>
</dbReference>
<feature type="region of interest" description="Disordered" evidence="5">
    <location>
        <begin position="1"/>
        <end position="32"/>
    </location>
</feature>
<dbReference type="Gene3D" id="1.10.287.70">
    <property type="match status" value="1"/>
</dbReference>
<name>A0AAE0FP54_9CHLO</name>
<comment type="caution">
    <text evidence="7">The sequence shown here is derived from an EMBL/GenBank/DDBJ whole genome shotgun (WGS) entry which is preliminary data.</text>
</comment>
<evidence type="ECO:0000313" key="8">
    <source>
        <dbReference type="Proteomes" id="UP001190700"/>
    </source>
</evidence>
<dbReference type="InterPro" id="IPR050818">
    <property type="entry name" value="KCNH_animal-type"/>
</dbReference>
<dbReference type="SUPFAM" id="SSF81324">
    <property type="entry name" value="Voltage-gated potassium channels"/>
    <property type="match status" value="1"/>
</dbReference>
<protein>
    <recommendedName>
        <fullName evidence="6">Ion transport domain-containing protein</fullName>
    </recommendedName>
</protein>
<feature type="compositionally biased region" description="Polar residues" evidence="5">
    <location>
        <begin position="175"/>
        <end position="192"/>
    </location>
</feature>
<sequence length="408" mass="45271">MSRVYLSDDEDGVANDDKEPEQKDAEEEEEEEVLRWFGELSEDEVEVEDDLGHGRRRCAGYGRASCIGGSTWTAQNCTRNPKLCAKCCTQHGGCEYKRHGEAEMTGFTTWEDQSATTTKSETSDGRLDFATGSDIGLTGIVLAEEIEPFATEVRRNPLVMASADPIGMPSLNRVRTASATKSTGAENSNLHGSQFPPASTGLKWVHSSPPEASDLLFGSKQGVKVRKITQERPSSLVIMPDGQFRRAWDISQAVILLYLAITVPYRVAFNQPAMGVMFCIELLQDCFFYVDIGLNFFTGYYDRASEVVTNLPSVQRNYVTTWFTIDIVACLPIDLTQRIVANKFWCSLRPSGCTSDVNSVQLIRMIKLLRIFKLLKLLRLIRVCHPQASSIRRPDAGIPTPGVLSPPP</sequence>
<keyword evidence="2" id="KW-0812">Transmembrane</keyword>
<dbReference type="GO" id="GO:0005249">
    <property type="term" value="F:voltage-gated potassium channel activity"/>
    <property type="evidence" value="ECO:0007669"/>
    <property type="project" value="TreeGrafter"/>
</dbReference>
<evidence type="ECO:0000256" key="4">
    <source>
        <dbReference type="ARBA" id="ARBA00023136"/>
    </source>
</evidence>
<proteinExistence type="predicted"/>
<keyword evidence="4" id="KW-0472">Membrane</keyword>
<dbReference type="PANTHER" id="PTHR10217:SF435">
    <property type="entry name" value="POTASSIUM VOLTAGE-GATED CHANNEL PROTEIN EAG"/>
    <property type="match status" value="1"/>
</dbReference>
<dbReference type="PANTHER" id="PTHR10217">
    <property type="entry name" value="VOLTAGE AND LIGAND GATED POTASSIUM CHANNEL"/>
    <property type="match status" value="1"/>
</dbReference>
<evidence type="ECO:0000256" key="3">
    <source>
        <dbReference type="ARBA" id="ARBA00022989"/>
    </source>
</evidence>
<evidence type="ECO:0000259" key="6">
    <source>
        <dbReference type="Pfam" id="PF00520"/>
    </source>
</evidence>
<feature type="domain" description="Ion transport" evidence="6">
    <location>
        <begin position="246"/>
        <end position="380"/>
    </location>
</feature>
<organism evidence="7 8">
    <name type="scientific">Cymbomonas tetramitiformis</name>
    <dbReference type="NCBI Taxonomy" id="36881"/>
    <lineage>
        <taxon>Eukaryota</taxon>
        <taxon>Viridiplantae</taxon>
        <taxon>Chlorophyta</taxon>
        <taxon>Pyramimonadophyceae</taxon>
        <taxon>Pyramimonadales</taxon>
        <taxon>Pyramimonadaceae</taxon>
        <taxon>Cymbomonas</taxon>
    </lineage>
</organism>
<comment type="subcellular location">
    <subcellularLocation>
        <location evidence="1">Membrane</location>
        <topology evidence="1">Multi-pass membrane protein</topology>
    </subcellularLocation>
</comment>
<dbReference type="Pfam" id="PF00520">
    <property type="entry name" value="Ion_trans"/>
    <property type="match status" value="1"/>
</dbReference>
<dbReference type="Proteomes" id="UP001190700">
    <property type="component" value="Unassembled WGS sequence"/>
</dbReference>
<dbReference type="AlphaFoldDB" id="A0AAE0FP54"/>
<feature type="region of interest" description="Disordered" evidence="5">
    <location>
        <begin position="175"/>
        <end position="194"/>
    </location>
</feature>
<dbReference type="GO" id="GO:0005886">
    <property type="term" value="C:plasma membrane"/>
    <property type="evidence" value="ECO:0007669"/>
    <property type="project" value="TreeGrafter"/>
</dbReference>
<gene>
    <name evidence="7" type="ORF">CYMTET_27827</name>
</gene>
<accession>A0AAE0FP54</accession>
<evidence type="ECO:0000313" key="7">
    <source>
        <dbReference type="EMBL" id="KAK3263364.1"/>
    </source>
</evidence>
<evidence type="ECO:0000256" key="2">
    <source>
        <dbReference type="ARBA" id="ARBA00022692"/>
    </source>
</evidence>
<dbReference type="GO" id="GO:0042391">
    <property type="term" value="P:regulation of membrane potential"/>
    <property type="evidence" value="ECO:0007669"/>
    <property type="project" value="TreeGrafter"/>
</dbReference>